<protein>
    <submittedName>
        <fullName evidence="1">Uncharacterized protein</fullName>
    </submittedName>
</protein>
<gene>
    <name evidence="1" type="ORF">BACCOPRO_00406</name>
</gene>
<accession>S0F4H0</accession>
<keyword evidence="2" id="KW-1185">Reference proteome</keyword>
<comment type="caution">
    <text evidence="1">The sequence shown here is derived from an EMBL/GenBank/DDBJ whole genome shotgun (WGS) entry which is preliminary data.</text>
</comment>
<name>S0F4H0_9BACT</name>
<dbReference type="Proteomes" id="UP000014073">
    <property type="component" value="Unassembled WGS sequence"/>
</dbReference>
<evidence type="ECO:0000313" key="1">
    <source>
        <dbReference type="EMBL" id="EEF74924.1"/>
    </source>
</evidence>
<dbReference type="EMBL" id="ACBW01000029">
    <property type="protein sequence ID" value="EEF74924.1"/>
    <property type="molecule type" value="Genomic_DNA"/>
</dbReference>
<reference evidence="1 2" key="1">
    <citation type="submission" date="2008-12" db="EMBL/GenBank/DDBJ databases">
        <authorList>
            <person name="Fulton L."/>
            <person name="Clifton S."/>
            <person name="Fulton B."/>
            <person name="Xu J."/>
            <person name="Minx P."/>
            <person name="Pepin K.H."/>
            <person name="Johnson M."/>
            <person name="Bhonagiri V."/>
            <person name="Nash W.E."/>
            <person name="Mardis E.R."/>
            <person name="Wilson R.K."/>
        </authorList>
    </citation>
    <scope>NUCLEOTIDE SEQUENCE [LARGE SCALE GENOMIC DNA]</scope>
    <source>
        <strain evidence="1 2">DSM 18228</strain>
    </source>
</reference>
<organism evidence="1 2">
    <name type="scientific">Phocaeicola coprophilus DSM 18228 = JCM 13818</name>
    <dbReference type="NCBI Taxonomy" id="547042"/>
    <lineage>
        <taxon>Bacteria</taxon>
        <taxon>Pseudomonadati</taxon>
        <taxon>Bacteroidota</taxon>
        <taxon>Bacteroidia</taxon>
        <taxon>Bacteroidales</taxon>
        <taxon>Bacteroidaceae</taxon>
        <taxon>Phocaeicola</taxon>
    </lineage>
</organism>
<dbReference type="HOGENOM" id="CLU_3247110_0_0_10"/>
<dbReference type="STRING" id="547042.BACCOPRO_00406"/>
<sequence length="42" mass="4888">MYGWNEPCINSADCYNFGDYNQDVKKKQIMPRAVSRLMGFVP</sequence>
<evidence type="ECO:0000313" key="2">
    <source>
        <dbReference type="Proteomes" id="UP000014073"/>
    </source>
</evidence>
<proteinExistence type="predicted"/>
<dbReference type="AlphaFoldDB" id="S0F4H0"/>